<name>A0AA41G0F2_9EURY</name>
<organism evidence="2 3">
    <name type="scientific">Haloarcula salina</name>
    <dbReference type="NCBI Taxonomy" id="1429914"/>
    <lineage>
        <taxon>Archaea</taxon>
        <taxon>Methanobacteriati</taxon>
        <taxon>Methanobacteriota</taxon>
        <taxon>Stenosarchaea group</taxon>
        <taxon>Halobacteria</taxon>
        <taxon>Halobacteriales</taxon>
        <taxon>Haloarculaceae</taxon>
        <taxon>Haloarcula</taxon>
    </lineage>
</organism>
<dbReference type="Proteomes" id="UP001166304">
    <property type="component" value="Unassembled WGS sequence"/>
</dbReference>
<accession>A0AA41G0F2</accession>
<keyword evidence="3" id="KW-1185">Reference proteome</keyword>
<reference evidence="2" key="1">
    <citation type="submission" date="2021-06" db="EMBL/GenBank/DDBJ databases">
        <title>New haloarchaea isolates fom saline soil.</title>
        <authorList>
            <person name="Duran-Viseras A."/>
            <person name="Sanchez-Porro C.S."/>
            <person name="Ventosa A."/>
        </authorList>
    </citation>
    <scope>NUCLEOTIDE SEQUENCE</scope>
    <source>
        <strain evidence="2">JCM 18369</strain>
    </source>
</reference>
<dbReference type="AlphaFoldDB" id="A0AA41G0F2"/>
<gene>
    <name evidence="2" type="ORF">KTS37_09350</name>
</gene>
<dbReference type="RefSeq" id="WP_162413172.1">
    <property type="nucleotide sequence ID" value="NZ_JAHQXE010000002.1"/>
</dbReference>
<evidence type="ECO:0000313" key="2">
    <source>
        <dbReference type="EMBL" id="MBV0901993.1"/>
    </source>
</evidence>
<proteinExistence type="predicted"/>
<evidence type="ECO:0000256" key="1">
    <source>
        <dbReference type="SAM" id="Phobius"/>
    </source>
</evidence>
<keyword evidence="1" id="KW-0472">Membrane</keyword>
<sequence>MSPFVDPATGDLNVAQILSESRPLAKLIGAFVAVALVPYALVYLALGSSPLGAVLALLGQFVLAVGTGIVLMYVVARGRHLADS</sequence>
<evidence type="ECO:0000313" key="3">
    <source>
        <dbReference type="Proteomes" id="UP001166304"/>
    </source>
</evidence>
<feature type="transmembrane region" description="Helical" evidence="1">
    <location>
        <begin position="52"/>
        <end position="76"/>
    </location>
</feature>
<protein>
    <submittedName>
        <fullName evidence="2">Uncharacterized protein</fullName>
    </submittedName>
</protein>
<keyword evidence="1" id="KW-0812">Transmembrane</keyword>
<feature type="transmembrane region" description="Helical" evidence="1">
    <location>
        <begin position="27"/>
        <end position="46"/>
    </location>
</feature>
<comment type="caution">
    <text evidence="2">The sequence shown here is derived from an EMBL/GenBank/DDBJ whole genome shotgun (WGS) entry which is preliminary data.</text>
</comment>
<keyword evidence="1" id="KW-1133">Transmembrane helix</keyword>
<dbReference type="EMBL" id="JAHQXE010000002">
    <property type="protein sequence ID" value="MBV0901993.1"/>
    <property type="molecule type" value="Genomic_DNA"/>
</dbReference>